<dbReference type="RefSeq" id="WP_014609531.1">
    <property type="nucleotide sequence ID" value="NZ_BMPK01000011.1"/>
</dbReference>
<dbReference type="InterPro" id="IPR050179">
    <property type="entry name" value="Trans_hexapeptide_repeat"/>
</dbReference>
<protein>
    <submittedName>
        <fullName evidence="5">N-acetyltransferase</fullName>
    </submittedName>
</protein>
<keyword evidence="4" id="KW-0012">Acyltransferase</keyword>
<name>A0ABX8XC51_SHEPU</name>
<dbReference type="EMBL" id="CP080635">
    <property type="protein sequence ID" value="QYX72913.1"/>
    <property type="molecule type" value="Genomic_DNA"/>
</dbReference>
<gene>
    <name evidence="5" type="ORF">K3G22_00315</name>
</gene>
<dbReference type="SUPFAM" id="SSF51161">
    <property type="entry name" value="Trimeric LpxA-like enzymes"/>
    <property type="match status" value="1"/>
</dbReference>
<evidence type="ECO:0000313" key="6">
    <source>
        <dbReference type="Proteomes" id="UP000827084"/>
    </source>
</evidence>
<dbReference type="PROSITE" id="PS00101">
    <property type="entry name" value="HEXAPEP_TRANSFERASES"/>
    <property type="match status" value="1"/>
</dbReference>
<dbReference type="InterPro" id="IPR018357">
    <property type="entry name" value="Hexapep_transf_CS"/>
</dbReference>
<evidence type="ECO:0000256" key="4">
    <source>
        <dbReference type="ARBA" id="ARBA00023315"/>
    </source>
</evidence>
<dbReference type="Proteomes" id="UP000827084">
    <property type="component" value="Chromosome"/>
</dbReference>
<evidence type="ECO:0000256" key="2">
    <source>
        <dbReference type="ARBA" id="ARBA00022679"/>
    </source>
</evidence>
<dbReference type="InterPro" id="IPR011004">
    <property type="entry name" value="Trimer_LpxA-like_sf"/>
</dbReference>
<keyword evidence="2" id="KW-0808">Transferase</keyword>
<dbReference type="PANTHER" id="PTHR43300">
    <property type="entry name" value="ACETYLTRANSFERASE"/>
    <property type="match status" value="1"/>
</dbReference>
<comment type="similarity">
    <text evidence="1">Belongs to the transferase hexapeptide repeat family.</text>
</comment>
<proteinExistence type="inferred from homology"/>
<keyword evidence="3" id="KW-0677">Repeat</keyword>
<dbReference type="CDD" id="cd03358">
    <property type="entry name" value="LbH_WxcM_N_like"/>
    <property type="match status" value="1"/>
</dbReference>
<dbReference type="GeneID" id="67441655"/>
<evidence type="ECO:0000256" key="1">
    <source>
        <dbReference type="ARBA" id="ARBA00007274"/>
    </source>
</evidence>
<sequence length="156" mass="16717">MFIHPLSDVQSSQIGEGTRVWQFAVVLKDAQIGRDCNICAHTLIENDVTIGDNVTVKSGVYIWDGTCIGNNVFIGPCATFTNDKMPRSKVYPDAFSKITVEEYASIGANATLLPGVTIGKHAMVGAGAVVTKDVPAYAVVVGNPAKIIRYIETQND</sequence>
<dbReference type="InterPro" id="IPR001451">
    <property type="entry name" value="Hexapep"/>
</dbReference>
<evidence type="ECO:0000256" key="3">
    <source>
        <dbReference type="ARBA" id="ARBA00022737"/>
    </source>
</evidence>
<organism evidence="5 6">
    <name type="scientific">Shewanella putrefaciens</name>
    <name type="common">Pseudomonas putrefaciens</name>
    <dbReference type="NCBI Taxonomy" id="24"/>
    <lineage>
        <taxon>Bacteria</taxon>
        <taxon>Pseudomonadati</taxon>
        <taxon>Pseudomonadota</taxon>
        <taxon>Gammaproteobacteria</taxon>
        <taxon>Alteromonadales</taxon>
        <taxon>Shewanellaceae</taxon>
        <taxon>Shewanella</taxon>
    </lineage>
</organism>
<evidence type="ECO:0000313" key="5">
    <source>
        <dbReference type="EMBL" id="QYX72913.1"/>
    </source>
</evidence>
<dbReference type="PANTHER" id="PTHR43300:SF4">
    <property type="entry name" value="ACYL-[ACYL-CARRIER-PROTEIN]--UDP-N-ACETYLGLUCOSAMINE O-ACYLTRANSFERASE"/>
    <property type="match status" value="1"/>
</dbReference>
<accession>A0ABX8XC51</accession>
<dbReference type="Gene3D" id="2.160.10.10">
    <property type="entry name" value="Hexapeptide repeat proteins"/>
    <property type="match status" value="1"/>
</dbReference>
<keyword evidence="6" id="KW-1185">Reference proteome</keyword>
<reference evidence="5 6" key="1">
    <citation type="submission" date="2021-08" db="EMBL/GenBank/DDBJ databases">
        <title>Shewanella putrefaciens YZ-J, complete genome.</title>
        <authorList>
            <person name="Yi Z."/>
        </authorList>
    </citation>
    <scope>NUCLEOTIDE SEQUENCE [LARGE SCALE GENOMIC DNA]</scope>
    <source>
        <strain evidence="5 6">YZ-J</strain>
    </source>
</reference>
<dbReference type="Pfam" id="PF00132">
    <property type="entry name" value="Hexapep"/>
    <property type="match status" value="3"/>
</dbReference>